<dbReference type="PANTHER" id="PTHR33308:SF9">
    <property type="entry name" value="PEPTIDOGLYCAN HYDROLASE FLGJ"/>
    <property type="match status" value="1"/>
</dbReference>
<reference evidence="4" key="1">
    <citation type="journal article" date="2019" name="Int. J. Syst. Evol. Microbiol.">
        <title>The Global Catalogue of Microorganisms (GCM) 10K type strain sequencing project: providing services to taxonomists for standard genome sequencing and annotation.</title>
        <authorList>
            <consortium name="The Broad Institute Genomics Platform"/>
            <consortium name="The Broad Institute Genome Sequencing Center for Infectious Disease"/>
            <person name="Wu L."/>
            <person name="Ma J."/>
        </authorList>
    </citation>
    <scope>NUCLEOTIDE SEQUENCE [LARGE SCALE GENOMIC DNA]</scope>
    <source>
        <strain evidence="4">CCUG 53270</strain>
    </source>
</reference>
<dbReference type="InterPro" id="IPR051056">
    <property type="entry name" value="Glycosyl_Hydrolase_73"/>
</dbReference>
<dbReference type="SMART" id="SM00047">
    <property type="entry name" value="LYZ2"/>
    <property type="match status" value="1"/>
</dbReference>
<evidence type="ECO:0000313" key="4">
    <source>
        <dbReference type="Proteomes" id="UP001597180"/>
    </source>
</evidence>
<evidence type="ECO:0000256" key="1">
    <source>
        <dbReference type="ARBA" id="ARBA00022801"/>
    </source>
</evidence>
<dbReference type="PANTHER" id="PTHR33308">
    <property type="entry name" value="PEPTIDOGLYCAN HYDROLASE FLGJ"/>
    <property type="match status" value="1"/>
</dbReference>
<dbReference type="EMBL" id="JBHTLU010000031">
    <property type="protein sequence ID" value="MFD1223076.1"/>
    <property type="molecule type" value="Genomic_DNA"/>
</dbReference>
<accession>A0ABW3UTA7</accession>
<keyword evidence="4" id="KW-1185">Reference proteome</keyword>
<name>A0ABW3UTA7_9BACL</name>
<gene>
    <name evidence="3" type="ORF">ACFQ4B_23430</name>
</gene>
<keyword evidence="1 3" id="KW-0378">Hydrolase</keyword>
<dbReference type="RefSeq" id="WP_345589092.1">
    <property type="nucleotide sequence ID" value="NZ_BAABJG010000015.1"/>
</dbReference>
<feature type="domain" description="Mannosyl-glycoprotein endo-beta-N-acetylglucosamidase-like" evidence="2">
    <location>
        <begin position="4"/>
        <end position="146"/>
    </location>
</feature>
<dbReference type="Gene3D" id="1.10.530.10">
    <property type="match status" value="1"/>
</dbReference>
<evidence type="ECO:0000313" key="3">
    <source>
        <dbReference type="EMBL" id="MFD1223076.1"/>
    </source>
</evidence>
<dbReference type="Proteomes" id="UP001597180">
    <property type="component" value="Unassembled WGS sequence"/>
</dbReference>
<dbReference type="InterPro" id="IPR002901">
    <property type="entry name" value="MGlyc_endo_b_GlcNAc-like_dom"/>
</dbReference>
<sequence length="215" mass="24084">MKAQEFINLLAPIAVSEQRRTGVLASITLAQGALESAWGSSAPGNNLFGIKGTGQELSTKEYVNGKFIDTITGFRSYTDWEGSVTDHSNFLIENPRYAEAGFFICCASLDYAGAARSLQIAGYATDPGYADKLIQIIKSYGLDRYDRLEEDEDNMPMKLEQWQWDMLYEVLGKAYNDGQLNWSWMQKIVDKSMTAAELAFLNTILDGRIDRKMDV</sequence>
<protein>
    <submittedName>
        <fullName evidence="3">Glycoside hydrolase family 73 protein</fullName>
    </submittedName>
</protein>
<evidence type="ECO:0000259" key="2">
    <source>
        <dbReference type="SMART" id="SM00047"/>
    </source>
</evidence>
<dbReference type="Pfam" id="PF01832">
    <property type="entry name" value="Glucosaminidase"/>
    <property type="match status" value="1"/>
</dbReference>
<organism evidence="3 4">
    <name type="scientific">Paenibacillus vulneris</name>
    <dbReference type="NCBI Taxonomy" id="1133364"/>
    <lineage>
        <taxon>Bacteria</taxon>
        <taxon>Bacillati</taxon>
        <taxon>Bacillota</taxon>
        <taxon>Bacilli</taxon>
        <taxon>Bacillales</taxon>
        <taxon>Paenibacillaceae</taxon>
        <taxon>Paenibacillus</taxon>
    </lineage>
</organism>
<comment type="caution">
    <text evidence="3">The sequence shown here is derived from an EMBL/GenBank/DDBJ whole genome shotgun (WGS) entry which is preliminary data.</text>
</comment>
<dbReference type="GO" id="GO:0016787">
    <property type="term" value="F:hydrolase activity"/>
    <property type="evidence" value="ECO:0007669"/>
    <property type="project" value="UniProtKB-KW"/>
</dbReference>
<proteinExistence type="predicted"/>